<dbReference type="Proteomes" id="UP001165064">
    <property type="component" value="Unassembled WGS sequence"/>
</dbReference>
<organism evidence="1 2">
    <name type="scientific">Ambrosiozyma monospora</name>
    <name type="common">Yeast</name>
    <name type="synonym">Endomycopsis monosporus</name>
    <dbReference type="NCBI Taxonomy" id="43982"/>
    <lineage>
        <taxon>Eukaryota</taxon>
        <taxon>Fungi</taxon>
        <taxon>Dikarya</taxon>
        <taxon>Ascomycota</taxon>
        <taxon>Saccharomycotina</taxon>
        <taxon>Pichiomycetes</taxon>
        <taxon>Pichiales</taxon>
        <taxon>Pichiaceae</taxon>
        <taxon>Ambrosiozyma</taxon>
    </lineage>
</organism>
<reference evidence="1" key="1">
    <citation type="submission" date="2023-04" db="EMBL/GenBank/DDBJ databases">
        <title>Ambrosiozyma monospora NBRC 10751.</title>
        <authorList>
            <person name="Ichikawa N."/>
            <person name="Sato H."/>
            <person name="Tonouchi N."/>
        </authorList>
    </citation>
    <scope>NUCLEOTIDE SEQUENCE</scope>
    <source>
        <strain evidence="1">NBRC 10751</strain>
    </source>
</reference>
<dbReference type="EMBL" id="BSXS01001435">
    <property type="protein sequence ID" value="GME76165.1"/>
    <property type="molecule type" value="Genomic_DNA"/>
</dbReference>
<evidence type="ECO:0000313" key="2">
    <source>
        <dbReference type="Proteomes" id="UP001165064"/>
    </source>
</evidence>
<comment type="caution">
    <text evidence="1">The sequence shown here is derived from an EMBL/GenBank/DDBJ whole genome shotgun (WGS) entry which is preliminary data.</text>
</comment>
<sequence length="339" mass="37511">METDTPVDMKWINNISGLNILSISFLQESDFNIELNLQNLHSLKSLDLFDFFVDAPIFNNIPDTIESFDFEMKASGGSSIKLPLHLQKLVIRSNEIPRISNVKDLKNLMDVKIITGISGQLPLAGDAEQIQVSIDRLPSTITNLDITEESRIKKQHLSLGNFPVLETLSIGSCSFDSSRLTSLRSLHVSASSFTIGEHLPLPSTLRSFVIVFETQDPINFDFFIYSPSLSDTLESLVISFASNSTKLPSKFWHDFILPLESLLELTLQIPVLSSDLIVDEFPPCLASLNMTVNVSCVSYKLGGGLVSEKCGGKVVLHGFDKSLKYFYLDGCGKASIKQV</sequence>
<evidence type="ECO:0000313" key="1">
    <source>
        <dbReference type="EMBL" id="GME76165.1"/>
    </source>
</evidence>
<gene>
    <name evidence="1" type="ORF">Amon02_000247300</name>
</gene>
<name>A0ACB5SXM8_AMBMO</name>
<proteinExistence type="predicted"/>
<protein>
    <submittedName>
        <fullName evidence="1">Unnamed protein product</fullName>
    </submittedName>
</protein>
<accession>A0ACB5SXM8</accession>
<keyword evidence="2" id="KW-1185">Reference proteome</keyword>